<keyword evidence="2" id="KW-1185">Reference proteome</keyword>
<dbReference type="EMBL" id="JAAMPI010000810">
    <property type="protein sequence ID" value="KAF4628457.1"/>
    <property type="molecule type" value="Genomic_DNA"/>
</dbReference>
<dbReference type="Proteomes" id="UP000566819">
    <property type="component" value="Unassembled WGS sequence"/>
</dbReference>
<gene>
    <name evidence="1" type="ORF">G7Y89_g9694</name>
</gene>
<protein>
    <submittedName>
        <fullName evidence="1">Uncharacterized protein</fullName>
    </submittedName>
</protein>
<dbReference type="SUPFAM" id="SSF103473">
    <property type="entry name" value="MFS general substrate transporter"/>
    <property type="match status" value="1"/>
</dbReference>
<proteinExistence type="predicted"/>
<evidence type="ECO:0000313" key="1">
    <source>
        <dbReference type="EMBL" id="KAF4628457.1"/>
    </source>
</evidence>
<dbReference type="InterPro" id="IPR036259">
    <property type="entry name" value="MFS_trans_sf"/>
</dbReference>
<comment type="caution">
    <text evidence="1">The sequence shown here is derived from an EMBL/GenBank/DDBJ whole genome shotgun (WGS) entry which is preliminary data.</text>
</comment>
<name>A0A8H4RE66_9HELO</name>
<dbReference type="OrthoDB" id="2213137at2759"/>
<sequence>MPSYATDAGFSGTEGAILLSALNMVTAIGQPLFGHLVHTCGSFYTPMVVRGIQVLHSRFATAVVEEYDEPSALIVYGVLTATKGFAMIMSGFIGAELGDETVQFYLKLLYKAKFSL</sequence>
<reference evidence="1 2" key="1">
    <citation type="submission" date="2020-03" db="EMBL/GenBank/DDBJ databases">
        <title>Draft Genome Sequence of Cudoniella acicularis.</title>
        <authorList>
            <person name="Buettner E."/>
            <person name="Kellner H."/>
        </authorList>
    </citation>
    <scope>NUCLEOTIDE SEQUENCE [LARGE SCALE GENOMIC DNA]</scope>
    <source>
        <strain evidence="1 2">DSM 108380</strain>
    </source>
</reference>
<dbReference type="AlphaFoldDB" id="A0A8H4RE66"/>
<accession>A0A8H4RE66</accession>
<organism evidence="1 2">
    <name type="scientific">Cudoniella acicularis</name>
    <dbReference type="NCBI Taxonomy" id="354080"/>
    <lineage>
        <taxon>Eukaryota</taxon>
        <taxon>Fungi</taxon>
        <taxon>Dikarya</taxon>
        <taxon>Ascomycota</taxon>
        <taxon>Pezizomycotina</taxon>
        <taxon>Leotiomycetes</taxon>
        <taxon>Helotiales</taxon>
        <taxon>Tricladiaceae</taxon>
        <taxon>Cudoniella</taxon>
    </lineage>
</organism>
<evidence type="ECO:0000313" key="2">
    <source>
        <dbReference type="Proteomes" id="UP000566819"/>
    </source>
</evidence>